<keyword evidence="1" id="KW-0812">Transmembrane</keyword>
<sequence length="105" mass="12022">MIRFWRLDDVPELRGLPTHRQRTLWSEATTRSNTPRWLLLQMVARIAGTVAVLALLWVKPDWLGTALALSGVLLVQLVVDGLVIAPKTRQWLHEHAHELDRYVPA</sequence>
<evidence type="ECO:0000256" key="1">
    <source>
        <dbReference type="SAM" id="Phobius"/>
    </source>
</evidence>
<keyword evidence="1" id="KW-1133">Transmembrane helix</keyword>
<gene>
    <name evidence="2" type="ORF">AB7878_04880</name>
</gene>
<name>A0ABV4AMV9_9GAMM</name>
<keyword evidence="1" id="KW-0472">Membrane</keyword>
<comment type="caution">
    <text evidence="2">The sequence shown here is derived from an EMBL/GenBank/DDBJ whole genome shotgun (WGS) entry which is preliminary data.</text>
</comment>
<dbReference type="EMBL" id="JBGBPY010000001">
    <property type="protein sequence ID" value="MEY2181742.1"/>
    <property type="molecule type" value="Genomic_DNA"/>
</dbReference>
<accession>A0ABV4AMV9</accession>
<reference evidence="2 3" key="1">
    <citation type="submission" date="2024-07" db="EMBL/GenBank/DDBJ databases">
        <title>Molecular mechanisms and environmental adaptations of flagellar loss and biofilm growth of Rhodanobacter under environmental stress.</title>
        <authorList>
            <person name="Chen M."/>
        </authorList>
    </citation>
    <scope>NUCLEOTIDE SEQUENCE [LARGE SCALE GENOMIC DNA]</scope>
    <source>
        <strain evidence="2 3">RS22</strain>
    </source>
</reference>
<evidence type="ECO:0000313" key="3">
    <source>
        <dbReference type="Proteomes" id="UP001562159"/>
    </source>
</evidence>
<keyword evidence="3" id="KW-1185">Reference proteome</keyword>
<protein>
    <submittedName>
        <fullName evidence="2">Uncharacterized protein</fullName>
    </submittedName>
</protein>
<organism evidence="2 3">
    <name type="scientific">Rhodanobacter humi</name>
    <dbReference type="NCBI Taxonomy" id="1888173"/>
    <lineage>
        <taxon>Bacteria</taxon>
        <taxon>Pseudomonadati</taxon>
        <taxon>Pseudomonadota</taxon>
        <taxon>Gammaproteobacteria</taxon>
        <taxon>Lysobacterales</taxon>
        <taxon>Rhodanobacteraceae</taxon>
        <taxon>Rhodanobacter</taxon>
    </lineage>
</organism>
<feature type="transmembrane region" description="Helical" evidence="1">
    <location>
        <begin position="63"/>
        <end position="85"/>
    </location>
</feature>
<evidence type="ECO:0000313" key="2">
    <source>
        <dbReference type="EMBL" id="MEY2181742.1"/>
    </source>
</evidence>
<feature type="transmembrane region" description="Helical" evidence="1">
    <location>
        <begin position="37"/>
        <end position="57"/>
    </location>
</feature>
<dbReference type="Proteomes" id="UP001562159">
    <property type="component" value="Unassembled WGS sequence"/>
</dbReference>
<proteinExistence type="predicted"/>